<dbReference type="PANTHER" id="PTHR10357">
    <property type="entry name" value="ALPHA-AMYLASE FAMILY MEMBER"/>
    <property type="match status" value="1"/>
</dbReference>
<keyword evidence="6" id="KW-1185">Reference proteome</keyword>
<comment type="similarity">
    <text evidence="1">Belongs to the glycosyl hydrolase 13 family.</text>
</comment>
<name>A0A6N8ITD7_9BURK</name>
<dbReference type="AlphaFoldDB" id="A0A6N8ITD7"/>
<evidence type="ECO:0000256" key="3">
    <source>
        <dbReference type="ARBA" id="ARBA00023295"/>
    </source>
</evidence>
<evidence type="ECO:0000259" key="4">
    <source>
        <dbReference type="SMART" id="SM00642"/>
    </source>
</evidence>
<keyword evidence="3" id="KW-0326">Glycosidase</keyword>
<dbReference type="Gene3D" id="3.20.20.80">
    <property type="entry name" value="Glycosidases"/>
    <property type="match status" value="2"/>
</dbReference>
<dbReference type="Gene3D" id="3.90.400.10">
    <property type="entry name" value="Oligo-1,6-glucosidase, Domain 2"/>
    <property type="match status" value="1"/>
</dbReference>
<dbReference type="RefSeq" id="WP_157397443.1">
    <property type="nucleotide sequence ID" value="NZ_WSEL01000003.1"/>
</dbReference>
<dbReference type="InterPro" id="IPR017853">
    <property type="entry name" value="GH"/>
</dbReference>
<evidence type="ECO:0000313" key="6">
    <source>
        <dbReference type="Proteomes" id="UP000469385"/>
    </source>
</evidence>
<reference evidence="5 6" key="1">
    <citation type="submission" date="2019-12" db="EMBL/GenBank/DDBJ databases">
        <authorList>
            <person name="Huq M.A."/>
        </authorList>
    </citation>
    <scope>NUCLEOTIDE SEQUENCE [LARGE SCALE GENOMIC DNA]</scope>
    <source>
        <strain evidence="5 6">MAH-25</strain>
    </source>
</reference>
<gene>
    <name evidence="5" type="ORF">GON04_08275</name>
</gene>
<dbReference type="InterPro" id="IPR045857">
    <property type="entry name" value="O16G_dom_2"/>
</dbReference>
<dbReference type="Proteomes" id="UP000469385">
    <property type="component" value="Unassembled WGS sequence"/>
</dbReference>
<accession>A0A6N8ITD7</accession>
<protein>
    <submittedName>
        <fullName evidence="5">DUF3459 domain-containing protein</fullName>
    </submittedName>
</protein>
<dbReference type="Gene3D" id="2.60.40.1180">
    <property type="entry name" value="Golgi alpha-mannosidase II"/>
    <property type="match status" value="1"/>
</dbReference>
<dbReference type="SMART" id="SM00642">
    <property type="entry name" value="Aamy"/>
    <property type="match status" value="1"/>
</dbReference>
<organism evidence="5 6">
    <name type="scientific">Ramlibacter pinisoli</name>
    <dbReference type="NCBI Taxonomy" id="2682844"/>
    <lineage>
        <taxon>Bacteria</taxon>
        <taxon>Pseudomonadati</taxon>
        <taxon>Pseudomonadota</taxon>
        <taxon>Betaproteobacteria</taxon>
        <taxon>Burkholderiales</taxon>
        <taxon>Comamonadaceae</taxon>
        <taxon>Ramlibacter</taxon>
    </lineage>
</organism>
<dbReference type="SUPFAM" id="SSF51011">
    <property type="entry name" value="Glycosyl hydrolase domain"/>
    <property type="match status" value="1"/>
</dbReference>
<feature type="domain" description="Glycosyl hydrolase family 13 catalytic" evidence="4">
    <location>
        <begin position="28"/>
        <end position="414"/>
    </location>
</feature>
<keyword evidence="2" id="KW-0378">Hydrolase</keyword>
<dbReference type="CDD" id="cd11331">
    <property type="entry name" value="AmyAc_OligoGlu_like"/>
    <property type="match status" value="1"/>
</dbReference>
<dbReference type="EMBL" id="WSEL01000003">
    <property type="protein sequence ID" value="MVQ29440.1"/>
    <property type="molecule type" value="Genomic_DNA"/>
</dbReference>
<evidence type="ECO:0000313" key="5">
    <source>
        <dbReference type="EMBL" id="MVQ29440.1"/>
    </source>
</evidence>
<evidence type="ECO:0000256" key="1">
    <source>
        <dbReference type="ARBA" id="ARBA00008061"/>
    </source>
</evidence>
<dbReference type="PANTHER" id="PTHR10357:SF179">
    <property type="entry name" value="NEUTRAL AND BASIC AMINO ACID TRANSPORT PROTEIN RBAT"/>
    <property type="match status" value="1"/>
</dbReference>
<evidence type="ECO:0000256" key="2">
    <source>
        <dbReference type="ARBA" id="ARBA00022801"/>
    </source>
</evidence>
<dbReference type="GO" id="GO:0004556">
    <property type="term" value="F:alpha-amylase activity"/>
    <property type="evidence" value="ECO:0007669"/>
    <property type="project" value="TreeGrafter"/>
</dbReference>
<dbReference type="InterPro" id="IPR006047">
    <property type="entry name" value="GH13_cat_dom"/>
</dbReference>
<proteinExistence type="inferred from homology"/>
<dbReference type="SUPFAM" id="SSF51445">
    <property type="entry name" value="(Trans)glycosidases"/>
    <property type="match status" value="1"/>
</dbReference>
<dbReference type="FunFam" id="3.90.400.10:FF:000002">
    <property type="entry name" value="Sucrose isomerase"/>
    <property type="match status" value="1"/>
</dbReference>
<sequence length="566" mass="62507">MSLLSAERRSAQEVVSPDAWWKSGVIYQIYPRSFQDSDGDGIGDLAGIRQRLGYLAALGVDAVWISPFYPSPMADFGYDVADYCDVDPRFGTLADFDALVAEAKAIGLRVILDLVPNHTSDLHPWFVQSRSSKTNPKRDWYLWRDPAPDGGPPNNWLSNFGGPAWTFDAGSGQYYAHMFLKEQPDLNWRHPDVRAAMYDVMRFWLRRGVDGFRVDVIYHLIKDEGFRDNPINPAFAPGGDPAHRLLPEYTADRPEVQDIVLEMRRVLDEFGTPASARVLIGELYLPVQRLMSYYGMDAAGVLRGAQLPFNFHLIGAEWQAEAIDRLVREYEAALPAGASPNWVIGNHDKSRIASRIGGGAARLAAMLLLTLRGTPTLYYGDELGMTDVPIPIAEVQDPLERRVPGHGLGRDPQRTPMPWSTGAIAAGFTTGRPWLRMGDDANERAVDRQLAEPHSMLQLYRRLLALRRSQPALHEGSWVPLGVQGNVLLYARGDGAQRMVVLLNFGATSASVDMGALSRIPVPLPLQVLLSTGLDRDESVAATITLRPEEGLILGRRASSGVAAFA</sequence>
<comment type="caution">
    <text evidence="5">The sequence shown here is derived from an EMBL/GenBank/DDBJ whole genome shotgun (WGS) entry which is preliminary data.</text>
</comment>
<dbReference type="GO" id="GO:0009313">
    <property type="term" value="P:oligosaccharide catabolic process"/>
    <property type="evidence" value="ECO:0007669"/>
    <property type="project" value="TreeGrafter"/>
</dbReference>
<dbReference type="InterPro" id="IPR013780">
    <property type="entry name" value="Glyco_hydro_b"/>
</dbReference>
<dbReference type="Pfam" id="PF00128">
    <property type="entry name" value="Alpha-amylase"/>
    <property type="match status" value="1"/>
</dbReference>